<protein>
    <submittedName>
        <fullName evidence="1">2'-5' RNA ligase</fullName>
    </submittedName>
</protein>
<dbReference type="SUPFAM" id="SSF55144">
    <property type="entry name" value="LigT-like"/>
    <property type="match status" value="1"/>
</dbReference>
<dbReference type="GO" id="GO:0016874">
    <property type="term" value="F:ligase activity"/>
    <property type="evidence" value="ECO:0007669"/>
    <property type="project" value="UniProtKB-KW"/>
</dbReference>
<keyword evidence="1" id="KW-0436">Ligase</keyword>
<dbReference type="Pfam" id="PF13563">
    <property type="entry name" value="2_5_RNA_ligase2"/>
    <property type="match status" value="1"/>
</dbReference>
<dbReference type="Gene3D" id="3.90.1140.10">
    <property type="entry name" value="Cyclic phosphodiesterase"/>
    <property type="match status" value="1"/>
</dbReference>
<dbReference type="PANTHER" id="PTHR36039:SF2">
    <property type="entry name" value="RNA LIGASE_CYCLIC NUCLEOTIDE PHOSPHODIESTERASE FAMILY PROTEIN"/>
    <property type="match status" value="1"/>
</dbReference>
<dbReference type="RefSeq" id="WP_203924992.1">
    <property type="nucleotide sequence ID" value="NZ_BONZ01000146.1"/>
</dbReference>
<sequence>MPYAIELFLDERADGRVRQIWGALDTHGISSLGSIPDTHYHPHVTLSGFDHGDPTQVARALRPVLVNSVGMPLVLESLGFFLTDEAPVFFGVVPSPPLLALHHAVHQVIEPLVAGIGPHYRPGGLLPHCTLAVGVSDRARVLDVVSRFPAPIPARAAGAHLVQVPGGHHSIQLTTA</sequence>
<accession>A0A8J3R4A4</accession>
<dbReference type="EMBL" id="BONZ01000146">
    <property type="protein sequence ID" value="GIH21622.1"/>
    <property type="molecule type" value="Genomic_DNA"/>
</dbReference>
<evidence type="ECO:0000313" key="2">
    <source>
        <dbReference type="Proteomes" id="UP000642748"/>
    </source>
</evidence>
<dbReference type="InterPro" id="IPR009097">
    <property type="entry name" value="Cyclic_Pdiesterase"/>
</dbReference>
<reference evidence="1" key="1">
    <citation type="submission" date="2021-01" db="EMBL/GenBank/DDBJ databases">
        <title>Whole genome shotgun sequence of Rugosimonospora africana NBRC 104875.</title>
        <authorList>
            <person name="Komaki H."/>
            <person name="Tamura T."/>
        </authorList>
    </citation>
    <scope>NUCLEOTIDE SEQUENCE</scope>
    <source>
        <strain evidence="1">NBRC 104875</strain>
    </source>
</reference>
<evidence type="ECO:0000313" key="1">
    <source>
        <dbReference type="EMBL" id="GIH21622.1"/>
    </source>
</evidence>
<proteinExistence type="predicted"/>
<dbReference type="AlphaFoldDB" id="A0A8J3R4A4"/>
<comment type="caution">
    <text evidence="1">The sequence shown here is derived from an EMBL/GenBank/DDBJ whole genome shotgun (WGS) entry which is preliminary data.</text>
</comment>
<name>A0A8J3R4A4_9ACTN</name>
<dbReference type="Proteomes" id="UP000642748">
    <property type="component" value="Unassembled WGS sequence"/>
</dbReference>
<gene>
    <name evidence="1" type="ORF">Raf01_97940</name>
</gene>
<keyword evidence="2" id="KW-1185">Reference proteome</keyword>
<dbReference type="PANTHER" id="PTHR36039">
    <property type="match status" value="1"/>
</dbReference>
<organism evidence="1 2">
    <name type="scientific">Rugosimonospora africana</name>
    <dbReference type="NCBI Taxonomy" id="556532"/>
    <lineage>
        <taxon>Bacteria</taxon>
        <taxon>Bacillati</taxon>
        <taxon>Actinomycetota</taxon>
        <taxon>Actinomycetes</taxon>
        <taxon>Micromonosporales</taxon>
        <taxon>Micromonosporaceae</taxon>
        <taxon>Rugosimonospora</taxon>
    </lineage>
</organism>